<sequence length="223" mass="25624">MSRKLTVLPCKDRKTNEVVKLVLKKRDKERDVQVLPDTATRFGRESGNELQGCVESGENPVIVQICVSGEKLEIIENFILDLAWVHKHYFLPKGLPNIDRRACERKLTGEGIFVLILLKSAELDIKTLHSLLWTRADFQVSYIDGERRRPAPDQVRVWPRFVGSVRPLPVPDMFENVDSEKKLETGLRRGCVRPDPLLHLRCVGDEIETRPRYLNIDSKQSKS</sequence>
<gene>
    <name evidence="1" type="ORF">NPIL_503461</name>
</gene>
<evidence type="ECO:0000313" key="1">
    <source>
        <dbReference type="EMBL" id="GFT38827.1"/>
    </source>
</evidence>
<dbReference type="Proteomes" id="UP000887013">
    <property type="component" value="Unassembled WGS sequence"/>
</dbReference>
<organism evidence="1 2">
    <name type="scientific">Nephila pilipes</name>
    <name type="common">Giant wood spider</name>
    <name type="synonym">Nephila maculata</name>
    <dbReference type="NCBI Taxonomy" id="299642"/>
    <lineage>
        <taxon>Eukaryota</taxon>
        <taxon>Metazoa</taxon>
        <taxon>Ecdysozoa</taxon>
        <taxon>Arthropoda</taxon>
        <taxon>Chelicerata</taxon>
        <taxon>Arachnida</taxon>
        <taxon>Araneae</taxon>
        <taxon>Araneomorphae</taxon>
        <taxon>Entelegynae</taxon>
        <taxon>Araneoidea</taxon>
        <taxon>Nephilidae</taxon>
        <taxon>Nephila</taxon>
    </lineage>
</organism>
<evidence type="ECO:0000313" key="2">
    <source>
        <dbReference type="Proteomes" id="UP000887013"/>
    </source>
</evidence>
<proteinExistence type="predicted"/>
<protein>
    <submittedName>
        <fullName evidence="1">Uncharacterized protein</fullName>
    </submittedName>
</protein>
<dbReference type="EMBL" id="BMAW01014416">
    <property type="protein sequence ID" value="GFT38827.1"/>
    <property type="molecule type" value="Genomic_DNA"/>
</dbReference>
<keyword evidence="2" id="KW-1185">Reference proteome</keyword>
<dbReference type="AlphaFoldDB" id="A0A8X6NYW0"/>
<reference evidence="1" key="1">
    <citation type="submission" date="2020-08" db="EMBL/GenBank/DDBJ databases">
        <title>Multicomponent nature underlies the extraordinary mechanical properties of spider dragline silk.</title>
        <authorList>
            <person name="Kono N."/>
            <person name="Nakamura H."/>
            <person name="Mori M."/>
            <person name="Yoshida Y."/>
            <person name="Ohtoshi R."/>
            <person name="Malay A.D."/>
            <person name="Moran D.A.P."/>
            <person name="Tomita M."/>
            <person name="Numata K."/>
            <person name="Arakawa K."/>
        </authorList>
    </citation>
    <scope>NUCLEOTIDE SEQUENCE</scope>
</reference>
<name>A0A8X6NYW0_NEPPI</name>
<comment type="caution">
    <text evidence="1">The sequence shown here is derived from an EMBL/GenBank/DDBJ whole genome shotgun (WGS) entry which is preliminary data.</text>
</comment>
<accession>A0A8X6NYW0</accession>